<protein>
    <recommendedName>
        <fullName evidence="3">Helicase</fullName>
    </recommendedName>
</protein>
<evidence type="ECO:0000313" key="2">
    <source>
        <dbReference type="EMBL" id="WOS76002.1"/>
    </source>
</evidence>
<reference evidence="1" key="1">
    <citation type="journal article" date="2006" name="J. Bacteriol.">
        <title>Acquisition and evolution of the exoU locus in Pseudomonas aeruginosa.</title>
        <authorList>
            <person name="Kulasekara B.R."/>
            <person name="Kulasekara H.D."/>
            <person name="Wolfgang M.C."/>
            <person name="Stevens L."/>
            <person name="Frank D.W."/>
            <person name="Lory S."/>
        </authorList>
    </citation>
    <scope>NUCLEOTIDE SEQUENCE</scope>
    <source>
        <strain evidence="1">6077</strain>
    </source>
</reference>
<accession>Q1W558</accession>
<name>Q1W558_PSEAI</name>
<reference evidence="2" key="2">
    <citation type="submission" date="2023-06" db="EMBL/GenBank/DDBJ databases">
        <authorList>
            <consortium name="Clinical and Environmental Microbiology Branch: Whole genome sequencing antimicrobial resistance pathogens in the healthcare setting"/>
        </authorList>
    </citation>
    <scope>NUCLEOTIDE SEQUENCE</scope>
    <source>
        <strain evidence="2">2021CK-01020</strain>
    </source>
</reference>
<evidence type="ECO:0000313" key="1">
    <source>
        <dbReference type="EMBL" id="ABD94614.1"/>
    </source>
</evidence>
<reference evidence="2" key="3">
    <citation type="submission" date="2023-10" db="EMBL/GenBank/DDBJ databases">
        <title>Pathogen: clinical or host-associated sample.</title>
        <authorList>
            <person name="Hergert J."/>
            <person name="Casey R."/>
            <person name="Wagner J."/>
            <person name="Young E.L."/>
            <person name="Oakeson K.F."/>
        </authorList>
    </citation>
    <scope>NUCLEOTIDE SEQUENCE</scope>
    <source>
        <strain evidence="2">2021CK-01020</strain>
    </source>
</reference>
<dbReference type="InterPro" id="IPR027417">
    <property type="entry name" value="P-loop_NTPase"/>
</dbReference>
<dbReference type="Gene3D" id="3.40.50.300">
    <property type="entry name" value="P-loop containing nucleotide triphosphate hydrolases"/>
    <property type="match status" value="2"/>
</dbReference>
<dbReference type="AlphaFoldDB" id="Q1W558"/>
<dbReference type="Proteomes" id="UP001297540">
    <property type="component" value="Chromosome"/>
</dbReference>
<dbReference type="SUPFAM" id="SSF52540">
    <property type="entry name" value="P-loop containing nucleoside triphosphate hydrolases"/>
    <property type="match status" value="1"/>
</dbReference>
<dbReference type="EMBL" id="CP136986">
    <property type="protein sequence ID" value="WOS76002.1"/>
    <property type="molecule type" value="Genomic_DNA"/>
</dbReference>
<dbReference type="KEGG" id="paeb:NCGM1900_1735"/>
<organism evidence="1">
    <name type="scientific">Pseudomonas aeruginosa</name>
    <dbReference type="NCBI Taxonomy" id="287"/>
    <lineage>
        <taxon>Bacteria</taxon>
        <taxon>Pseudomonadati</taxon>
        <taxon>Pseudomonadota</taxon>
        <taxon>Gammaproteobacteria</taxon>
        <taxon>Pseudomonadales</taxon>
        <taxon>Pseudomonadaceae</taxon>
        <taxon>Pseudomonas</taxon>
    </lineage>
</organism>
<dbReference type="EMBL" id="DQ437742">
    <property type="protein sequence ID" value="ABD94614.1"/>
    <property type="molecule type" value="Genomic_DNA"/>
</dbReference>
<proteinExistence type="predicted"/>
<gene>
    <name evidence="1" type="ORF">EXA3</name>
    <name evidence="2" type="ORF">L4V69_26325</name>
</gene>
<sequence length="653" mass="74156">MHPEHFDLSSSPFLPVATETCLSLLGANGAKSLTDLTDPELAAILVIQNLASEAAEQLTSHWVESVLAKLIAWAVDTRKTEAPGLLSEAQRLFEPGKFYSGCKVAKRLNLRFLLPDEVSARDYLLPNGKWDVTFKARHCRNKSPFSEQVVTPWHRERWLTPAQDKLIRTFRANLDEHLHIQGYAGIGKSHLLGALRECLRPENTLVLAHTEGKLEALRRRMGGAHAKETSFTFMRFAQSLLPVYRPQSGSAPARNPSKLALSQELSILGLAGYDKLATLNICLKVIERYCQSRDVLLSAKHLPKFQPPLSNLDTRVLLQYSSRLWMYVEANPTLDKLVGLETLLPIKRASLAGCVVPARYSHVLIDESQDLPESLLQIIERGRQVLITLGDEYQQAGGAIVNRKREVRRSDISYSVRSGRNVESLVNPLIYRHSKKGKIPFEGASEDDVVIKYYPQNFLPSDGCVVLTASYWDTMRWIIQMNAVERPLSLWNANALMDFKQFMATAIALFKPDFYRVDQISGGPHLYFSETSNWQQVREANKYDGAFLWVEAELEKGFNIADMNQLKWMLGQQDKSCTIMMAREAGGMEFDRVFLTPELLTNEKFKNSDEFDEQICAVYIAISRAKRKLYLPCDVIEWVELHNRQQFRELSGY</sequence>
<dbReference type="RefSeq" id="WP_003086135.1">
    <property type="nucleotide sequence ID" value="NZ_AP014622.1"/>
</dbReference>
<evidence type="ECO:0008006" key="3">
    <source>
        <dbReference type="Google" id="ProtNLM"/>
    </source>
</evidence>